<dbReference type="Gene3D" id="2.30.30.140">
    <property type="match status" value="1"/>
</dbReference>
<organism evidence="1 2">
    <name type="scientific">Prymnesium parvum</name>
    <name type="common">Toxic golden alga</name>
    <dbReference type="NCBI Taxonomy" id="97485"/>
    <lineage>
        <taxon>Eukaryota</taxon>
        <taxon>Haptista</taxon>
        <taxon>Haptophyta</taxon>
        <taxon>Prymnesiophyceae</taxon>
        <taxon>Prymnesiales</taxon>
        <taxon>Prymnesiaceae</taxon>
        <taxon>Prymnesium</taxon>
    </lineage>
</organism>
<proteinExistence type="predicted"/>
<dbReference type="SUPFAM" id="SSF63748">
    <property type="entry name" value="Tudor/PWWP/MBT"/>
    <property type="match status" value="1"/>
</dbReference>
<dbReference type="AlphaFoldDB" id="A0AB34IQG8"/>
<dbReference type="EMBL" id="JBGBPQ010000020">
    <property type="protein sequence ID" value="KAL1504307.1"/>
    <property type="molecule type" value="Genomic_DNA"/>
</dbReference>
<accession>A0AB34IQG8</accession>
<comment type="caution">
    <text evidence="1">The sequence shown here is derived from an EMBL/GenBank/DDBJ whole genome shotgun (WGS) entry which is preliminary data.</text>
</comment>
<name>A0AB34IQG8_PRYPA</name>
<reference evidence="1 2" key="1">
    <citation type="journal article" date="2024" name="Science">
        <title>Giant polyketide synthase enzymes in the biosynthesis of giant marine polyether toxins.</title>
        <authorList>
            <person name="Fallon T.R."/>
            <person name="Shende V.V."/>
            <person name="Wierzbicki I.H."/>
            <person name="Pendleton A.L."/>
            <person name="Watervoot N.F."/>
            <person name="Auber R.P."/>
            <person name="Gonzalez D.J."/>
            <person name="Wisecaver J.H."/>
            <person name="Moore B.S."/>
        </authorList>
    </citation>
    <scope>NUCLEOTIDE SEQUENCE [LARGE SCALE GENOMIC DNA]</scope>
    <source>
        <strain evidence="1 2">12B1</strain>
    </source>
</reference>
<dbReference type="Proteomes" id="UP001515480">
    <property type="component" value="Unassembled WGS sequence"/>
</dbReference>
<evidence type="ECO:0008006" key="3">
    <source>
        <dbReference type="Google" id="ProtNLM"/>
    </source>
</evidence>
<keyword evidence="2" id="KW-1185">Reference proteome</keyword>
<evidence type="ECO:0000313" key="1">
    <source>
        <dbReference type="EMBL" id="KAL1504307.1"/>
    </source>
</evidence>
<gene>
    <name evidence="1" type="ORF">AB1Y20_010714</name>
</gene>
<protein>
    <recommendedName>
        <fullName evidence="3">Ubiquitin-like domain-containing protein</fullName>
    </recommendedName>
</protein>
<evidence type="ECO:0000313" key="2">
    <source>
        <dbReference type="Proteomes" id="UP001515480"/>
    </source>
</evidence>
<sequence>MTPTAEQPHVYLLSADGAWRWSPPGRVRVLCDLTSPREIVRAATHAVRLQGEWTLSLDGETPIDPHASVCSGQVVHLLSASRRKVSLLPLPPEAMVHMQLEALGAAAAAAWVDAVYLALAGDAKPPPTLLASLAPHPSLLALAEQTLASLASPPPRHPPPPLLLELERAETADQLIARAWAASTPPCPPPSPGRLLLTSTDRRPLHELRTVRCGATLRLELRFDGPVRVLLHRKDEAPDVRVVELEHRYGYPSPLPCAPVAAVCEAVAKTLQLSECDSATKFLSHGGRLLRDFHTLEEAGVPCGGALDLMLTSAQSSGGASYVYPTALYARGDRVKATWHNERMYKGRVFTVRAGFFAVAFDDGDFRDNLTEDMVMLDEDEMVGGSFAKIPLPPENLAYDPLVETSPLRRWNGTSLTLNDGTVISA</sequence>